<keyword evidence="4" id="KW-0862">Zinc</keyword>
<reference evidence="12" key="1">
    <citation type="submission" date="2016-04" db="EMBL/GenBank/DDBJ databases">
        <authorList>
            <person name="Evans L.H."/>
            <person name="Alamgir A."/>
            <person name="Owens N."/>
            <person name="Weber N.D."/>
            <person name="Virtaneva K."/>
            <person name="Barbian K."/>
            <person name="Babar A."/>
            <person name="Rosenke K."/>
        </authorList>
    </citation>
    <scope>NUCLEOTIDE SEQUENCE [LARGE SCALE GENOMIC DNA]</scope>
    <source>
        <strain evidence="12">CBS 101.48</strain>
    </source>
</reference>
<dbReference type="GO" id="GO:0000124">
    <property type="term" value="C:SAGA complex"/>
    <property type="evidence" value="ECO:0007669"/>
    <property type="project" value="TreeGrafter"/>
</dbReference>
<evidence type="ECO:0000256" key="4">
    <source>
        <dbReference type="ARBA" id="ARBA00022833"/>
    </source>
</evidence>
<keyword evidence="13" id="KW-1185">Reference proteome</keyword>
<keyword evidence="9" id="KW-0539">Nucleus</keyword>
<dbReference type="AlphaFoldDB" id="A0A163K9L6"/>
<dbReference type="STRING" id="4829.A0A163K9L6"/>
<sequence>MHKLKQDNDSASEGYDSYFKKLLKDQNAKIDDLQKTQAVLQTKGDAKVPRTNMSVAAMALSLLGDLMDECVYDVLADVHKDIKQSYDTCQICQTTCRHHVQKPGCDIFGKSYNVNNLPSYECVNCQKMIASTRYAPHLEKCLGLAGRQSSRVAIRRMGSSPSSSDYNSDSNDDRKRKKLPSSTYTTFATFVAWARKANSSLDRVACDNGGEGTWLMQIATHNDDFMPQ</sequence>
<comment type="similarity">
    <text evidence="10">Belongs to the SGF11 family.</text>
</comment>
<keyword evidence="2" id="KW-0479">Metal-binding</keyword>
<dbReference type="GO" id="GO:0006357">
    <property type="term" value="P:regulation of transcription by RNA polymerase II"/>
    <property type="evidence" value="ECO:0007669"/>
    <property type="project" value="TreeGrafter"/>
</dbReference>
<evidence type="ECO:0000256" key="8">
    <source>
        <dbReference type="ARBA" id="ARBA00023163"/>
    </source>
</evidence>
<evidence type="ECO:0000313" key="12">
    <source>
        <dbReference type="EMBL" id="SAM09487.1"/>
    </source>
</evidence>
<dbReference type="InParanoid" id="A0A163K9L6"/>
<dbReference type="PANTHER" id="PTHR46367:SF1">
    <property type="entry name" value="ATAXIN-7-LIKE PROTEIN 3"/>
    <property type="match status" value="1"/>
</dbReference>
<evidence type="ECO:0000256" key="5">
    <source>
        <dbReference type="ARBA" id="ARBA00022853"/>
    </source>
</evidence>
<evidence type="ECO:0000256" key="10">
    <source>
        <dbReference type="RuleBase" id="RU261113"/>
    </source>
</evidence>
<feature type="compositionally biased region" description="Low complexity" evidence="11">
    <location>
        <begin position="159"/>
        <end position="169"/>
    </location>
</feature>
<feature type="region of interest" description="Disordered" evidence="11">
    <location>
        <begin position="155"/>
        <end position="178"/>
    </location>
</feature>
<dbReference type="GO" id="GO:0071819">
    <property type="term" value="C:DUBm complex"/>
    <property type="evidence" value="ECO:0007669"/>
    <property type="project" value="TreeGrafter"/>
</dbReference>
<evidence type="ECO:0000256" key="2">
    <source>
        <dbReference type="ARBA" id="ARBA00022723"/>
    </source>
</evidence>
<evidence type="ECO:0000256" key="1">
    <source>
        <dbReference type="ARBA" id="ARBA00004123"/>
    </source>
</evidence>
<gene>
    <name evidence="12" type="primary">ABSGL_15163.1 scaffold 15182</name>
</gene>
<organism evidence="12">
    <name type="scientific">Absidia glauca</name>
    <name type="common">Pin mould</name>
    <dbReference type="NCBI Taxonomy" id="4829"/>
    <lineage>
        <taxon>Eukaryota</taxon>
        <taxon>Fungi</taxon>
        <taxon>Fungi incertae sedis</taxon>
        <taxon>Mucoromycota</taxon>
        <taxon>Mucoromycotina</taxon>
        <taxon>Mucoromycetes</taxon>
        <taxon>Mucorales</taxon>
        <taxon>Cunninghamellaceae</taxon>
        <taxon>Absidia</taxon>
    </lineage>
</organism>
<dbReference type="FunCoup" id="A0A163K9L6">
    <property type="interactions" value="19"/>
</dbReference>
<keyword evidence="5" id="KW-0156">Chromatin regulator</keyword>
<proteinExistence type="inferred from homology"/>
<keyword evidence="6" id="KW-0805">Transcription regulation</keyword>
<dbReference type="OrthoDB" id="21557at2759"/>
<dbReference type="GO" id="GO:0003713">
    <property type="term" value="F:transcription coactivator activity"/>
    <property type="evidence" value="ECO:0007669"/>
    <property type="project" value="TreeGrafter"/>
</dbReference>
<dbReference type="PANTHER" id="PTHR46367">
    <property type="entry name" value="ATAXIN-7-LIKE PROTEIN 3"/>
    <property type="match status" value="1"/>
</dbReference>
<dbReference type="GO" id="GO:0008270">
    <property type="term" value="F:zinc ion binding"/>
    <property type="evidence" value="ECO:0007669"/>
    <property type="project" value="UniProtKB-KW"/>
</dbReference>
<dbReference type="GO" id="GO:0006325">
    <property type="term" value="P:chromatin organization"/>
    <property type="evidence" value="ECO:0007669"/>
    <property type="project" value="UniProtKB-KW"/>
</dbReference>
<evidence type="ECO:0000256" key="7">
    <source>
        <dbReference type="ARBA" id="ARBA00023159"/>
    </source>
</evidence>
<evidence type="ECO:0000313" key="13">
    <source>
        <dbReference type="Proteomes" id="UP000078561"/>
    </source>
</evidence>
<evidence type="ECO:0000256" key="9">
    <source>
        <dbReference type="ARBA" id="ARBA00023242"/>
    </source>
</evidence>
<dbReference type="OMA" id="KMIASTR"/>
<keyword evidence="3" id="KW-0863">Zinc-finger</keyword>
<evidence type="ECO:0000256" key="3">
    <source>
        <dbReference type="ARBA" id="ARBA00022771"/>
    </source>
</evidence>
<keyword evidence="7 10" id="KW-0010">Activator</keyword>
<dbReference type="Gene3D" id="3.30.160.60">
    <property type="entry name" value="Classic Zinc Finger"/>
    <property type="match status" value="1"/>
</dbReference>
<keyword evidence="8" id="KW-0804">Transcription</keyword>
<comment type="subcellular location">
    <subcellularLocation>
        <location evidence="1 10">Nucleus</location>
    </subcellularLocation>
</comment>
<accession>A0A163K9L6</accession>
<dbReference type="InterPro" id="IPR013246">
    <property type="entry name" value="SAGA_su_Sgf11"/>
</dbReference>
<dbReference type="InterPro" id="IPR051078">
    <property type="entry name" value="SGF11"/>
</dbReference>
<evidence type="ECO:0000256" key="6">
    <source>
        <dbReference type="ARBA" id="ARBA00023015"/>
    </source>
</evidence>
<name>A0A163K9L6_ABSGL</name>
<evidence type="ECO:0000256" key="11">
    <source>
        <dbReference type="SAM" id="MobiDB-lite"/>
    </source>
</evidence>
<dbReference type="Pfam" id="PF08209">
    <property type="entry name" value="Sgf11"/>
    <property type="match status" value="1"/>
</dbReference>
<dbReference type="EMBL" id="LT555011">
    <property type="protein sequence ID" value="SAM09487.1"/>
    <property type="molecule type" value="Genomic_DNA"/>
</dbReference>
<dbReference type="Proteomes" id="UP000078561">
    <property type="component" value="Unassembled WGS sequence"/>
</dbReference>
<protein>
    <recommendedName>
        <fullName evidence="10">SAGA-associated factor 11</fullName>
    </recommendedName>
</protein>